<dbReference type="InterPro" id="IPR023210">
    <property type="entry name" value="NADP_OxRdtase_dom"/>
</dbReference>
<dbReference type="InterPro" id="IPR050523">
    <property type="entry name" value="AKR_Detox_Biosynth"/>
</dbReference>
<dbReference type="AlphaFoldDB" id="A0A8J2T5W5"/>
<reference evidence="4" key="1">
    <citation type="journal article" date="2013" name="Genome Announc.">
        <title>Genome sequence of the food spoilage yeast Zygosaccharomyces bailii CLIB 213(T).</title>
        <authorList>
            <person name="Galeote V."/>
            <person name="Bigey F."/>
            <person name="Devillers H."/>
            <person name="Neuveglise C."/>
            <person name="Dequin S."/>
        </authorList>
    </citation>
    <scope>NUCLEOTIDE SEQUENCE [LARGE SCALE GENOMIC DNA]</scope>
    <source>
        <strain evidence="4">CLIB 213 / ATCC 58445 / CBS 680 / CCRC 21525 / NBRC 1098 / NCYC 1416 / NRRL Y-2227</strain>
    </source>
</reference>
<accession>A0A8J2T5W5</accession>
<gene>
    <name evidence="3" type="ORF">BN860_14730g</name>
</gene>
<sequence>MPEPQIVLIGVISLRQFHFITHQQSPRCASPNRTEKIKIDHATEQSKDANDYCNCYAYAWSSRLRIPSPTADMSGKQVPFANTELMISPIIVGCPSFSNRQDTYLNYIDKNVPLLQYCYDNGLRTFNTRDHNELLLSSFLRQSKIDRSTVTIVCKLNLPKRYTLNMMTANGSASAPKKPGFWCRHVLNSVNESIQDLQTHIDVLVVPRILPEVSSQEVMDALNQLVVNGRVGYLCASQMPLKEFSELQHIAARHQWTKFAAFQSLYNLIYREDEQGMISYAREHGIALLSSVPLANGILAKPAANRDEHLGSETVLDYLYGKNQAAVSHLQELAEKEQWPMASVAAAWVMSKGLTPTIGVVTRSDVEDVLHALEISLSSRDIAFLERDYYPSRIWDQELNEYSSRAHEYLPEYAAFSIGLLCNLCILITPGHYFNAMYSRAVQLLE</sequence>
<name>A0A8J2T5W5_ZYGB2</name>
<dbReference type="Pfam" id="PF00248">
    <property type="entry name" value="Aldo_ket_red"/>
    <property type="match status" value="1"/>
</dbReference>
<dbReference type="GO" id="GO:0016491">
    <property type="term" value="F:oxidoreductase activity"/>
    <property type="evidence" value="ECO:0007669"/>
    <property type="project" value="UniProtKB-KW"/>
</dbReference>
<keyword evidence="4" id="KW-1185">Reference proteome</keyword>
<dbReference type="PANTHER" id="PTHR43364:SF15">
    <property type="entry name" value="ARYL-ALCOHOL DEHYDROGENASE AAD16-RELATED"/>
    <property type="match status" value="1"/>
</dbReference>
<feature type="domain" description="NADP-dependent oxidoreductase" evidence="2">
    <location>
        <begin position="90"/>
        <end position="384"/>
    </location>
</feature>
<evidence type="ECO:0000313" key="4">
    <source>
        <dbReference type="Proteomes" id="UP000019375"/>
    </source>
</evidence>
<dbReference type="Gene3D" id="3.20.20.100">
    <property type="entry name" value="NADP-dependent oxidoreductase domain"/>
    <property type="match status" value="1"/>
</dbReference>
<dbReference type="Proteomes" id="UP000019375">
    <property type="component" value="Unassembled WGS sequence"/>
</dbReference>
<keyword evidence="1" id="KW-0560">Oxidoreductase</keyword>
<dbReference type="EMBL" id="HG316455">
    <property type="protein sequence ID" value="CDF88630.1"/>
    <property type="molecule type" value="Genomic_DNA"/>
</dbReference>
<dbReference type="PANTHER" id="PTHR43364">
    <property type="entry name" value="NADH-SPECIFIC METHYLGLYOXAL REDUCTASE-RELATED"/>
    <property type="match status" value="1"/>
</dbReference>
<dbReference type="SUPFAM" id="SSF51430">
    <property type="entry name" value="NAD(P)-linked oxidoreductase"/>
    <property type="match status" value="1"/>
</dbReference>
<dbReference type="InterPro" id="IPR036812">
    <property type="entry name" value="NAD(P)_OxRdtase_dom_sf"/>
</dbReference>
<evidence type="ECO:0000259" key="2">
    <source>
        <dbReference type="Pfam" id="PF00248"/>
    </source>
</evidence>
<proteinExistence type="predicted"/>
<protein>
    <submittedName>
        <fullName evidence="3">BN860_14730g1_1</fullName>
    </submittedName>
</protein>
<evidence type="ECO:0000256" key="1">
    <source>
        <dbReference type="ARBA" id="ARBA00023002"/>
    </source>
</evidence>
<organism evidence="3 4">
    <name type="scientific">Zygosaccharomyces bailii (strain CLIB 213 / ATCC 58445 / CBS 680 / BCRC 21525 / NBRC 1098 / NCYC 1416 / NRRL Y-2227)</name>
    <dbReference type="NCBI Taxonomy" id="1333698"/>
    <lineage>
        <taxon>Eukaryota</taxon>
        <taxon>Fungi</taxon>
        <taxon>Dikarya</taxon>
        <taxon>Ascomycota</taxon>
        <taxon>Saccharomycotina</taxon>
        <taxon>Saccharomycetes</taxon>
        <taxon>Saccharomycetales</taxon>
        <taxon>Saccharomycetaceae</taxon>
        <taxon>Zygosaccharomyces</taxon>
    </lineage>
</organism>
<evidence type="ECO:0000313" key="3">
    <source>
        <dbReference type="EMBL" id="CDF88630.1"/>
    </source>
</evidence>
<dbReference type="OrthoDB" id="48988at2759"/>